<gene>
    <name evidence="12" type="primary">dnaG</name>
    <name evidence="17" type="ORF">VW23_027790</name>
</gene>
<comment type="similarity">
    <text evidence="12 13">Belongs to the DnaG primase family.</text>
</comment>
<feature type="compositionally biased region" description="Basic and acidic residues" evidence="15">
    <location>
        <begin position="434"/>
        <end position="450"/>
    </location>
</feature>
<dbReference type="Gene3D" id="3.90.580.10">
    <property type="entry name" value="Zinc finger, CHC2-type domain"/>
    <property type="match status" value="1"/>
</dbReference>
<dbReference type="FunFam" id="3.40.1360.10:FF:000002">
    <property type="entry name" value="DNA primase"/>
    <property type="match status" value="1"/>
</dbReference>
<keyword evidence="18" id="KW-1185">Reference proteome</keyword>
<comment type="catalytic activity">
    <reaction evidence="12">
        <text>ssDNA + n NTP = ssDNA/pppN(pN)n-1 hybrid + (n-1) diphosphate.</text>
        <dbReference type="EC" id="2.7.7.101"/>
    </reaction>
</comment>
<dbReference type="SMART" id="SM00493">
    <property type="entry name" value="TOPRIM"/>
    <property type="match status" value="1"/>
</dbReference>
<evidence type="ECO:0000256" key="13">
    <source>
        <dbReference type="PIRNR" id="PIRNR002811"/>
    </source>
</evidence>
<name>A0A1E5XK19_9HYPH</name>
<keyword evidence="7 12" id="KW-0863">Zinc-finger</keyword>
<evidence type="ECO:0000256" key="3">
    <source>
        <dbReference type="ARBA" id="ARBA00022679"/>
    </source>
</evidence>
<evidence type="ECO:0000256" key="15">
    <source>
        <dbReference type="SAM" id="MobiDB-lite"/>
    </source>
</evidence>
<keyword evidence="9" id="KW-0460">Magnesium</keyword>
<dbReference type="Proteomes" id="UP000095463">
    <property type="component" value="Unassembled WGS sequence"/>
</dbReference>
<evidence type="ECO:0000313" key="17">
    <source>
        <dbReference type="EMBL" id="OEO28938.1"/>
    </source>
</evidence>
<dbReference type="Pfam" id="PF13662">
    <property type="entry name" value="Toprim_4"/>
    <property type="match status" value="1"/>
</dbReference>
<evidence type="ECO:0000256" key="6">
    <source>
        <dbReference type="ARBA" id="ARBA00022723"/>
    </source>
</evidence>
<dbReference type="GO" id="GO:0005737">
    <property type="term" value="C:cytoplasm"/>
    <property type="evidence" value="ECO:0007669"/>
    <property type="project" value="TreeGrafter"/>
</dbReference>
<comment type="function">
    <text evidence="12 13">RNA polymerase that catalyzes the synthesis of short RNA molecules used as primers for DNA polymerase during DNA replication.</text>
</comment>
<dbReference type="InterPro" id="IPR037068">
    <property type="entry name" value="DNA_primase_core_N_sf"/>
</dbReference>
<dbReference type="RefSeq" id="WP_069911771.1">
    <property type="nucleotide sequence ID" value="NZ_LAJE02000344.1"/>
</dbReference>
<dbReference type="PROSITE" id="PS50880">
    <property type="entry name" value="TOPRIM"/>
    <property type="match status" value="1"/>
</dbReference>
<dbReference type="GO" id="GO:0006269">
    <property type="term" value="P:DNA replication, synthesis of primer"/>
    <property type="evidence" value="ECO:0007669"/>
    <property type="project" value="UniProtKB-UniRule"/>
</dbReference>
<keyword evidence="1 12" id="KW-0240">DNA-directed RNA polymerase</keyword>
<dbReference type="InterPro" id="IPR036977">
    <property type="entry name" value="DNA_primase_Znf_CHC2"/>
</dbReference>
<dbReference type="Gene3D" id="3.40.1360.10">
    <property type="match status" value="1"/>
</dbReference>
<dbReference type="GO" id="GO:0003677">
    <property type="term" value="F:DNA binding"/>
    <property type="evidence" value="ECO:0007669"/>
    <property type="project" value="UniProtKB-KW"/>
</dbReference>
<evidence type="ECO:0000313" key="18">
    <source>
        <dbReference type="Proteomes" id="UP000095463"/>
    </source>
</evidence>
<sequence length="652" mass="71210">MRFSDGFLDEIRQRLPISQVVGEHVIWDKRKSQPQRGDMWACCPFHGEKSPSFHADDRRGIYHCFGCGVSGDHFRFLTEKAGMSFPEAVEKLAGMAGVPMPARDERDEARQESRRSLYDVMEVATQYFEAALSHNIGARARGYLNERGVTAAAQTKFRLGYSPDSANGLKEHLAANGVSAQEMVDAGLVVVREESPLPYDRFRNRVMFPITDLRGKVIAFGGRAMSADVPAKYLNSPETELFKKRMTLYNGQTAREAARSGKSVIVVEGYLDVIAAVTAGFEGTVAPLGTALTEEHLQMLWRMSDEPVLCFDGDGAGQRAAARATEIVLPHLQPGRTVRIATLPEGQDPDDLIKAQGRGAFADVIDRARSLSDVIWSIETGGIVPETPEARAALESRLRARANAIGEASVKRHYLQAFDEKLSAFFAPVRNQRWERRDGGGQRGGFDRRNPRGGNAAPVGSRGSPRVVVSDTLRNSRLLKPGRGVDATPREAAILVCLVNHPALADSRLESLASLELSSPTSRNLLGTMLDLVTRDHDISAEALNAALGARGFGEAIEKMRDLLARQGVWQTGAEIADPDAEIGLRHALALHYKSVELNKALKAAELALGDDPSEETFERLRDIQNQITTVDGTEALIEGFGSLSGRATRSF</sequence>
<evidence type="ECO:0000256" key="7">
    <source>
        <dbReference type="ARBA" id="ARBA00022771"/>
    </source>
</evidence>
<keyword evidence="10 12" id="KW-0238">DNA-binding</keyword>
<keyword evidence="11 12" id="KW-0804">Transcription</keyword>
<evidence type="ECO:0000256" key="10">
    <source>
        <dbReference type="ARBA" id="ARBA00023125"/>
    </source>
</evidence>
<dbReference type="OrthoDB" id="9803773at2"/>
<keyword evidence="6 12" id="KW-0479">Metal-binding</keyword>
<dbReference type="InterPro" id="IPR002694">
    <property type="entry name" value="Znf_CHC2"/>
</dbReference>
<dbReference type="GO" id="GO:0008270">
    <property type="term" value="F:zinc ion binding"/>
    <property type="evidence" value="ECO:0007669"/>
    <property type="project" value="UniProtKB-UniRule"/>
</dbReference>
<dbReference type="PIRSF" id="PIRSF002811">
    <property type="entry name" value="DnaG"/>
    <property type="match status" value="1"/>
</dbReference>
<dbReference type="AlphaFoldDB" id="A0A1E5XK19"/>
<dbReference type="Gene3D" id="3.90.980.10">
    <property type="entry name" value="DNA primase, catalytic core, N-terminal domain"/>
    <property type="match status" value="1"/>
</dbReference>
<dbReference type="InterPro" id="IPR034151">
    <property type="entry name" value="TOPRIM_DnaG_bac"/>
</dbReference>
<dbReference type="InterPro" id="IPR030846">
    <property type="entry name" value="DnaG_bac"/>
</dbReference>
<keyword evidence="3 12" id="KW-0808">Transferase</keyword>
<dbReference type="EC" id="2.7.7.101" evidence="12"/>
<evidence type="ECO:0000256" key="12">
    <source>
        <dbReference type="HAMAP-Rule" id="MF_00974"/>
    </source>
</evidence>
<proteinExistence type="inferred from homology"/>
<comment type="subunit">
    <text evidence="12">Monomer. Interacts with DnaB.</text>
</comment>
<dbReference type="EMBL" id="LAJE02000344">
    <property type="protein sequence ID" value="OEO28938.1"/>
    <property type="molecule type" value="Genomic_DNA"/>
</dbReference>
<dbReference type="GO" id="GO:1990077">
    <property type="term" value="C:primosome complex"/>
    <property type="evidence" value="ECO:0007669"/>
    <property type="project" value="UniProtKB-KW"/>
</dbReference>
<dbReference type="SUPFAM" id="SSF57783">
    <property type="entry name" value="Zinc beta-ribbon"/>
    <property type="match status" value="1"/>
</dbReference>
<dbReference type="InterPro" id="IPR013264">
    <property type="entry name" value="DNAG_N"/>
</dbReference>
<evidence type="ECO:0000256" key="11">
    <source>
        <dbReference type="ARBA" id="ARBA00023163"/>
    </source>
</evidence>
<dbReference type="SUPFAM" id="SSF56731">
    <property type="entry name" value="DNA primase core"/>
    <property type="match status" value="1"/>
</dbReference>
<comment type="domain">
    <text evidence="12">Contains an N-terminal zinc-binding domain, a central core domain that contains the primase activity, and a C-terminal DnaB-binding domain.</text>
</comment>
<dbReference type="FunFam" id="3.90.980.10:FF:000001">
    <property type="entry name" value="DNA primase"/>
    <property type="match status" value="1"/>
</dbReference>
<evidence type="ECO:0000256" key="2">
    <source>
        <dbReference type="ARBA" id="ARBA00022515"/>
    </source>
</evidence>
<dbReference type="HAMAP" id="MF_00974">
    <property type="entry name" value="DNA_primase_DnaG"/>
    <property type="match status" value="1"/>
</dbReference>
<evidence type="ECO:0000256" key="5">
    <source>
        <dbReference type="ARBA" id="ARBA00022705"/>
    </source>
</evidence>
<dbReference type="InterPro" id="IPR050219">
    <property type="entry name" value="DnaG_primase"/>
</dbReference>
<dbReference type="GO" id="GO:0000428">
    <property type="term" value="C:DNA-directed RNA polymerase complex"/>
    <property type="evidence" value="ECO:0007669"/>
    <property type="project" value="UniProtKB-KW"/>
</dbReference>
<dbReference type="GO" id="GO:0003899">
    <property type="term" value="F:DNA-directed RNA polymerase activity"/>
    <property type="evidence" value="ECO:0007669"/>
    <property type="project" value="UniProtKB-UniRule"/>
</dbReference>
<keyword evidence="8 12" id="KW-0862">Zinc</keyword>
<dbReference type="PANTHER" id="PTHR30313:SF2">
    <property type="entry name" value="DNA PRIMASE"/>
    <property type="match status" value="1"/>
</dbReference>
<feature type="region of interest" description="Disordered" evidence="15">
    <location>
        <begin position="434"/>
        <end position="466"/>
    </location>
</feature>
<evidence type="ECO:0000256" key="4">
    <source>
        <dbReference type="ARBA" id="ARBA00022695"/>
    </source>
</evidence>
<feature type="domain" description="Toprim" evidence="16">
    <location>
        <begin position="262"/>
        <end position="344"/>
    </location>
</feature>
<dbReference type="InterPro" id="IPR006295">
    <property type="entry name" value="DNA_primase_DnaG"/>
</dbReference>
<evidence type="ECO:0000256" key="9">
    <source>
        <dbReference type="ARBA" id="ARBA00022842"/>
    </source>
</evidence>
<comment type="cofactor">
    <cofactor evidence="12 13 14">
        <name>Zn(2+)</name>
        <dbReference type="ChEBI" id="CHEBI:29105"/>
    </cofactor>
    <text evidence="12 13 14">Binds 1 zinc ion per monomer.</text>
</comment>
<evidence type="ECO:0000256" key="8">
    <source>
        <dbReference type="ARBA" id="ARBA00022833"/>
    </source>
</evidence>
<reference evidence="17 18" key="1">
    <citation type="journal article" date="2015" name="Genome Announc.">
        <title>Genome Assemblies of Three Soil-Associated Devosia species: D. insulae, D. limi, and D. soli.</title>
        <authorList>
            <person name="Hassan Y.I."/>
            <person name="Lepp D."/>
            <person name="Zhou T."/>
        </authorList>
    </citation>
    <scope>NUCLEOTIDE SEQUENCE [LARGE SCALE GENOMIC DNA]</scope>
    <source>
        <strain evidence="17 18">DS-56</strain>
    </source>
</reference>
<dbReference type="InterPro" id="IPR006171">
    <property type="entry name" value="TOPRIM_dom"/>
</dbReference>
<dbReference type="Pfam" id="PF08275">
    <property type="entry name" value="DNAG_N"/>
    <property type="match status" value="1"/>
</dbReference>
<comment type="caution">
    <text evidence="17">The sequence shown here is derived from an EMBL/GenBank/DDBJ whole genome shotgun (WGS) entry which is preliminary data.</text>
</comment>
<dbReference type="Pfam" id="PF01807">
    <property type="entry name" value="Zn_ribbon_DnaG"/>
    <property type="match status" value="1"/>
</dbReference>
<keyword evidence="5 12" id="KW-0235">DNA replication</keyword>
<feature type="zinc finger region" description="CHC2-type" evidence="12 14">
    <location>
        <begin position="43"/>
        <end position="67"/>
    </location>
</feature>
<evidence type="ECO:0000256" key="1">
    <source>
        <dbReference type="ARBA" id="ARBA00022478"/>
    </source>
</evidence>
<keyword evidence="2 12" id="KW-0639">Primosome</keyword>
<dbReference type="SMART" id="SM00400">
    <property type="entry name" value="ZnF_CHCC"/>
    <property type="match status" value="1"/>
</dbReference>
<keyword evidence="4 12" id="KW-0548">Nucleotidyltransferase</keyword>
<evidence type="ECO:0000259" key="16">
    <source>
        <dbReference type="PROSITE" id="PS50880"/>
    </source>
</evidence>
<accession>A0A1E5XK19</accession>
<protein>
    <recommendedName>
        <fullName evidence="12 13">DNA primase</fullName>
        <ecNumber evidence="12">2.7.7.101</ecNumber>
    </recommendedName>
</protein>
<organism evidence="17 18">
    <name type="scientific">Devosia insulae DS-56</name>
    <dbReference type="NCBI Taxonomy" id="1116389"/>
    <lineage>
        <taxon>Bacteria</taxon>
        <taxon>Pseudomonadati</taxon>
        <taxon>Pseudomonadota</taxon>
        <taxon>Alphaproteobacteria</taxon>
        <taxon>Hyphomicrobiales</taxon>
        <taxon>Devosiaceae</taxon>
        <taxon>Devosia</taxon>
    </lineage>
</organism>
<dbReference type="CDD" id="cd03364">
    <property type="entry name" value="TOPRIM_DnaG_primases"/>
    <property type="match status" value="1"/>
</dbReference>
<dbReference type="PANTHER" id="PTHR30313">
    <property type="entry name" value="DNA PRIMASE"/>
    <property type="match status" value="1"/>
</dbReference>
<evidence type="ECO:0000256" key="14">
    <source>
        <dbReference type="PIRSR" id="PIRSR002811-1"/>
    </source>
</evidence>
<dbReference type="NCBIfam" id="TIGR01391">
    <property type="entry name" value="dnaG"/>
    <property type="match status" value="1"/>
</dbReference>